<dbReference type="InterPro" id="IPR011010">
    <property type="entry name" value="DNA_brk_join_enz"/>
</dbReference>
<name>A0A542Y3U6_9MICO</name>
<dbReference type="GO" id="GO:0003677">
    <property type="term" value="F:DNA binding"/>
    <property type="evidence" value="ECO:0007669"/>
    <property type="project" value="InterPro"/>
</dbReference>
<gene>
    <name evidence="1" type="ORF">FB468_0744</name>
</gene>
<dbReference type="AlphaFoldDB" id="A0A542Y3U6"/>
<evidence type="ECO:0008006" key="3">
    <source>
        <dbReference type="Google" id="ProtNLM"/>
    </source>
</evidence>
<dbReference type="SUPFAM" id="SSF56349">
    <property type="entry name" value="DNA breaking-rejoining enzymes"/>
    <property type="match status" value="1"/>
</dbReference>
<reference evidence="1 2" key="1">
    <citation type="submission" date="2019-06" db="EMBL/GenBank/DDBJ databases">
        <title>Sequencing the genomes of 1000 actinobacteria strains.</title>
        <authorList>
            <person name="Klenk H.-P."/>
        </authorList>
    </citation>
    <scope>NUCLEOTIDE SEQUENCE [LARGE SCALE GENOMIC DNA]</scope>
    <source>
        <strain evidence="1 2">DSM 8803</strain>
    </source>
</reference>
<evidence type="ECO:0000313" key="1">
    <source>
        <dbReference type="EMBL" id="TQL42739.1"/>
    </source>
</evidence>
<evidence type="ECO:0000313" key="2">
    <source>
        <dbReference type="Proteomes" id="UP000319094"/>
    </source>
</evidence>
<dbReference type="Proteomes" id="UP000319094">
    <property type="component" value="Unassembled WGS sequence"/>
</dbReference>
<organism evidence="1 2">
    <name type="scientific">Leucobacter komagatae</name>
    <dbReference type="NCBI Taxonomy" id="55969"/>
    <lineage>
        <taxon>Bacteria</taxon>
        <taxon>Bacillati</taxon>
        <taxon>Actinomycetota</taxon>
        <taxon>Actinomycetes</taxon>
        <taxon>Micrococcales</taxon>
        <taxon>Microbacteriaceae</taxon>
        <taxon>Leucobacter</taxon>
    </lineage>
</organism>
<keyword evidence="2" id="KW-1185">Reference proteome</keyword>
<protein>
    <recommendedName>
        <fullName evidence="3">Site-specific recombinase XerD</fullName>
    </recommendedName>
</protein>
<dbReference type="EMBL" id="VFON01000001">
    <property type="protein sequence ID" value="TQL42739.1"/>
    <property type="molecule type" value="Genomic_DNA"/>
</dbReference>
<accession>A0A542Y3U6</accession>
<sequence length="403" mass="45199">MACPGCGSIEEIRKHHLCVECRRPVAIQQLLADDAGEIRADLHPLADYLLTHHSNAVSLERWLHKSKCALVLRELADGTLPLAAEAIIARAQSGQSVAFLLSLLVRSGVLPELDVEGTRFNHWLNGWLNDIDHPEDRLILRRYCAWELLRSARVSSLTSGFQRQRAFLKYCAALLEEIRSQQETLATFPQRRLDAYLTDSPSQRDALAPFTRWLRRHRLSNLRVEFRVNRLEGRGYAADHRWQMARKFLSDADMDPKTRAAGLLVLLYGIQLTRIVTITRAQVDTSSRPVTLTVGAEPIELPEILGDAIVELVDAAKRHPEGWLFPGRNPGRHLTPGPLSRRLRTEGLLAGSARTTALIELTRQLHPRIVSDLLGITTASAASWSRLAGGEWSDYPTLRSTHA</sequence>
<proteinExistence type="predicted"/>
<comment type="caution">
    <text evidence="1">The sequence shown here is derived from an EMBL/GenBank/DDBJ whole genome shotgun (WGS) entry which is preliminary data.</text>
</comment>